<proteinExistence type="predicted"/>
<dbReference type="AlphaFoldDB" id="A0AAN9MD28"/>
<feature type="compositionally biased region" description="Polar residues" evidence="1">
    <location>
        <begin position="52"/>
        <end position="66"/>
    </location>
</feature>
<dbReference type="PANTHER" id="PTHR35099">
    <property type="entry name" value="OS02G0182700 PROTEIN"/>
    <property type="match status" value="1"/>
</dbReference>
<name>A0AAN9MD28_CANGL</name>
<organism evidence="2 3">
    <name type="scientific">Canavalia gladiata</name>
    <name type="common">Sword bean</name>
    <name type="synonym">Dolichos gladiatus</name>
    <dbReference type="NCBI Taxonomy" id="3824"/>
    <lineage>
        <taxon>Eukaryota</taxon>
        <taxon>Viridiplantae</taxon>
        <taxon>Streptophyta</taxon>
        <taxon>Embryophyta</taxon>
        <taxon>Tracheophyta</taxon>
        <taxon>Spermatophyta</taxon>
        <taxon>Magnoliopsida</taxon>
        <taxon>eudicotyledons</taxon>
        <taxon>Gunneridae</taxon>
        <taxon>Pentapetalae</taxon>
        <taxon>rosids</taxon>
        <taxon>fabids</taxon>
        <taxon>Fabales</taxon>
        <taxon>Fabaceae</taxon>
        <taxon>Papilionoideae</taxon>
        <taxon>50 kb inversion clade</taxon>
        <taxon>NPAAA clade</taxon>
        <taxon>indigoferoid/millettioid clade</taxon>
        <taxon>Phaseoleae</taxon>
        <taxon>Canavalia</taxon>
    </lineage>
</organism>
<dbReference type="Proteomes" id="UP001367508">
    <property type="component" value="Unassembled WGS sequence"/>
</dbReference>
<dbReference type="EMBL" id="JAYMYQ010000002">
    <property type="protein sequence ID" value="KAK7349118.1"/>
    <property type="molecule type" value="Genomic_DNA"/>
</dbReference>
<feature type="region of interest" description="Disordered" evidence="1">
    <location>
        <begin position="40"/>
        <end position="105"/>
    </location>
</feature>
<comment type="caution">
    <text evidence="2">The sequence shown here is derived from an EMBL/GenBank/DDBJ whole genome shotgun (WGS) entry which is preliminary data.</text>
</comment>
<evidence type="ECO:0000256" key="1">
    <source>
        <dbReference type="SAM" id="MobiDB-lite"/>
    </source>
</evidence>
<evidence type="ECO:0000313" key="2">
    <source>
        <dbReference type="EMBL" id="KAK7349118.1"/>
    </source>
</evidence>
<accession>A0AAN9MD28</accession>
<gene>
    <name evidence="2" type="ORF">VNO77_06222</name>
</gene>
<reference evidence="2 3" key="1">
    <citation type="submission" date="2024-01" db="EMBL/GenBank/DDBJ databases">
        <title>The genomes of 5 underutilized Papilionoideae crops provide insights into root nodulation and disease resistanc.</title>
        <authorList>
            <person name="Jiang F."/>
        </authorList>
    </citation>
    <scope>NUCLEOTIDE SEQUENCE [LARGE SCALE GENOMIC DNA]</scope>
    <source>
        <strain evidence="2">LVBAO_FW01</strain>
        <tissue evidence="2">Leaves</tissue>
    </source>
</reference>
<evidence type="ECO:0000313" key="3">
    <source>
        <dbReference type="Proteomes" id="UP001367508"/>
    </source>
</evidence>
<protein>
    <submittedName>
        <fullName evidence="2">Uncharacterized protein</fullName>
    </submittedName>
</protein>
<dbReference type="PANTHER" id="PTHR35099:SF10">
    <property type="entry name" value="BZIP DOMAIN-CONTAINING PROTEIN"/>
    <property type="match status" value="1"/>
</dbReference>
<keyword evidence="3" id="KW-1185">Reference proteome</keyword>
<sequence length="237" mass="26612">MDDRDDQWVTMAMADDTLVADLLLLLRKPSLPLQWTVRQRRSRWNEKKTESTRASPTTPLSWTAATSIDGYEGSTRPTRALDASGSKAVDHGETATAKRSRKKRTLAELQQEEKLLLKEKKILKNELSSLHLTIEKQKAKNQSLKRIKLDLMSQQTFKTGNAVLGPTQFEEVHCHPSKLVSAQTVQDRVVDDELPVCAASGSSKKQEISNHECSFLLPDLNIPVGEDFYSNDIPELS</sequence>